<dbReference type="PROSITE" id="PS00379">
    <property type="entry name" value="CDP_ALCOHOL_P_TRANSF"/>
    <property type="match status" value="1"/>
</dbReference>
<evidence type="ECO:0000256" key="1">
    <source>
        <dbReference type="ARBA" id="ARBA00004141"/>
    </source>
</evidence>
<feature type="region of interest" description="Disordered" evidence="9">
    <location>
        <begin position="1"/>
        <end position="33"/>
    </location>
</feature>
<accession>A0ABR1PLU8</accession>
<organism evidence="11 12">
    <name type="scientific">Diaporthe eres</name>
    <name type="common">Phomopsis oblonga</name>
    <dbReference type="NCBI Taxonomy" id="83184"/>
    <lineage>
        <taxon>Eukaryota</taxon>
        <taxon>Fungi</taxon>
        <taxon>Dikarya</taxon>
        <taxon>Ascomycota</taxon>
        <taxon>Pezizomycotina</taxon>
        <taxon>Sordariomycetes</taxon>
        <taxon>Sordariomycetidae</taxon>
        <taxon>Diaporthales</taxon>
        <taxon>Diaporthaceae</taxon>
        <taxon>Diaporthe</taxon>
        <taxon>Diaporthe eres species complex</taxon>
    </lineage>
</organism>
<dbReference type="PANTHER" id="PTHR15362">
    <property type="entry name" value="PHOSPHATIDYLINOSITOL SYNTHASE"/>
    <property type="match status" value="1"/>
</dbReference>
<dbReference type="PANTHER" id="PTHR15362:SF4">
    <property type="entry name" value="CDP-DIACYLGLYCEROL--INOSITOL 3-PHOSPHATIDYLTRANSFERASE"/>
    <property type="match status" value="1"/>
</dbReference>
<gene>
    <name evidence="11" type="primary">pis1</name>
    <name evidence="11" type="ORF">SLS63_001282</name>
</gene>
<name>A0ABR1PLU8_DIAER</name>
<reference evidence="11 12" key="1">
    <citation type="submission" date="2024-02" db="EMBL/GenBank/DDBJ databases">
        <title>De novo assembly and annotation of 12 fungi associated with fruit tree decline syndrome in Ontario, Canada.</title>
        <authorList>
            <person name="Sulman M."/>
            <person name="Ellouze W."/>
            <person name="Ilyukhin E."/>
        </authorList>
    </citation>
    <scope>NUCLEOTIDE SEQUENCE [LARGE SCALE GENOMIC DNA]</scope>
    <source>
        <strain evidence="11 12">M169</strain>
    </source>
</reference>
<proteinExistence type="inferred from homology"/>
<evidence type="ECO:0000313" key="12">
    <source>
        <dbReference type="Proteomes" id="UP001430848"/>
    </source>
</evidence>
<dbReference type="Pfam" id="PF01066">
    <property type="entry name" value="CDP-OH_P_transf"/>
    <property type="match status" value="1"/>
</dbReference>
<evidence type="ECO:0000256" key="7">
    <source>
        <dbReference type="ARBA" id="ARBA00023264"/>
    </source>
</evidence>
<evidence type="ECO:0000256" key="5">
    <source>
        <dbReference type="ARBA" id="ARBA00023098"/>
    </source>
</evidence>
<dbReference type="Gene3D" id="1.20.120.1760">
    <property type="match status" value="1"/>
</dbReference>
<evidence type="ECO:0000256" key="8">
    <source>
        <dbReference type="RuleBase" id="RU003750"/>
    </source>
</evidence>
<dbReference type="EMBL" id="JAKNSF020000003">
    <property type="protein sequence ID" value="KAK7740082.1"/>
    <property type="molecule type" value="Genomic_DNA"/>
</dbReference>
<keyword evidence="6 10" id="KW-0472">Membrane</keyword>
<comment type="similarity">
    <text evidence="8">Belongs to the CDP-alcohol phosphatidyltransferase class-I family.</text>
</comment>
<sequence>MSGARTRRQAALAAAADETPIKARPEPPQEQHVVVNGNGSAHASGDGVAQTAQPTENIFFFIPNLIGYVRIVLAISSLYYMPLHPRTCSLLYSVSCLLDALDGYAARYYEQSTRFGAVLDMVTDRCTTSCLLVFLSSAFPRWAIIFQSLISLDFASHYMHMYTTLVMGGSNTSHKSVDKSRSWLLNLYYTNKVVLFVACALNELFFIALYLLSFSSPTLSPALLSTPVADNLQAGAQVNSSVLEKVFTSPYSAAALELARANKMDSTVPWILAGISFPVMAYKQIMNVIQLVKASKWLAEGDVAMRQEQGLPRKKGKTA</sequence>
<evidence type="ECO:0000256" key="9">
    <source>
        <dbReference type="SAM" id="MobiDB-lite"/>
    </source>
</evidence>
<evidence type="ECO:0000256" key="6">
    <source>
        <dbReference type="ARBA" id="ARBA00023136"/>
    </source>
</evidence>
<dbReference type="Proteomes" id="UP001430848">
    <property type="component" value="Unassembled WGS sequence"/>
</dbReference>
<dbReference type="InterPro" id="IPR000462">
    <property type="entry name" value="CDP-OH_P_trans"/>
</dbReference>
<keyword evidence="7" id="KW-1208">Phospholipid metabolism</keyword>
<feature type="transmembrane region" description="Helical" evidence="10">
    <location>
        <begin position="130"/>
        <end position="150"/>
    </location>
</feature>
<dbReference type="InterPro" id="IPR043130">
    <property type="entry name" value="CDP-OH_PTrfase_TM_dom"/>
</dbReference>
<feature type="transmembrane region" description="Helical" evidence="10">
    <location>
        <begin position="58"/>
        <end position="78"/>
    </location>
</feature>
<protein>
    <submittedName>
        <fullName evidence="11">Phosphatidylinositol synthase 1 (CDP-alcohol phosphatidyltransferase1)</fullName>
    </submittedName>
</protein>
<keyword evidence="12" id="KW-1185">Reference proteome</keyword>
<feature type="transmembrane region" description="Helical" evidence="10">
    <location>
        <begin position="90"/>
        <end position="109"/>
    </location>
</feature>
<evidence type="ECO:0000256" key="3">
    <source>
        <dbReference type="ARBA" id="ARBA00022692"/>
    </source>
</evidence>
<keyword evidence="3 10" id="KW-0812">Transmembrane</keyword>
<comment type="caution">
    <text evidence="11">The sequence shown here is derived from an EMBL/GenBank/DDBJ whole genome shotgun (WGS) entry which is preliminary data.</text>
</comment>
<evidence type="ECO:0000256" key="2">
    <source>
        <dbReference type="ARBA" id="ARBA00022679"/>
    </source>
</evidence>
<keyword evidence="4 10" id="KW-1133">Transmembrane helix</keyword>
<evidence type="ECO:0000256" key="10">
    <source>
        <dbReference type="SAM" id="Phobius"/>
    </source>
</evidence>
<feature type="compositionally biased region" description="Basic and acidic residues" evidence="9">
    <location>
        <begin position="19"/>
        <end position="29"/>
    </location>
</feature>
<keyword evidence="2 8" id="KW-0808">Transferase</keyword>
<dbReference type="InterPro" id="IPR048254">
    <property type="entry name" value="CDP_ALCOHOL_P_TRANSF_CS"/>
</dbReference>
<feature type="transmembrane region" description="Helical" evidence="10">
    <location>
        <begin position="193"/>
        <end position="212"/>
    </location>
</feature>
<keyword evidence="5" id="KW-0443">Lipid metabolism</keyword>
<evidence type="ECO:0000313" key="11">
    <source>
        <dbReference type="EMBL" id="KAK7740082.1"/>
    </source>
</evidence>
<evidence type="ECO:0000256" key="4">
    <source>
        <dbReference type="ARBA" id="ARBA00022989"/>
    </source>
</evidence>
<comment type="subcellular location">
    <subcellularLocation>
        <location evidence="1">Membrane</location>
        <topology evidence="1">Multi-pass membrane protein</topology>
    </subcellularLocation>
</comment>